<protein>
    <recommendedName>
        <fullName evidence="2">Endonuclease/exonuclease/phosphatase domain-containing protein</fullName>
    </recommendedName>
</protein>
<gene>
    <name evidence="3" type="ORF">Enr13x_10550</name>
</gene>
<accession>A0A518HK31</accession>
<dbReference type="InterPro" id="IPR005135">
    <property type="entry name" value="Endo/exonuclease/phosphatase"/>
</dbReference>
<feature type="domain" description="Endonuclease/exonuclease/phosphatase" evidence="2">
    <location>
        <begin position="46"/>
        <end position="376"/>
    </location>
</feature>
<feature type="signal peptide" evidence="1">
    <location>
        <begin position="1"/>
        <end position="30"/>
    </location>
</feature>
<keyword evidence="4" id="KW-1185">Reference proteome</keyword>
<name>A0A518HK31_9BACT</name>
<dbReference type="Proteomes" id="UP000319004">
    <property type="component" value="Chromosome"/>
</dbReference>
<sequence length="385" mass="42656" precursor="true">MYRKTAMIRMTLALALALVGVSFLAATATAQTSPTESPAVNTLRIATFNVSLYGKRQGQIRERLSRRDDLQAERVASIVQTIRPDVLLINELDHEPDAAPARLLAENYFAVAQNTADGKLSPVVFPYVYSAPSNTGIDSTLDLNNDGQLGSGNDAWGFGNYPGQYAMTVYSRFPIDTASIRSFQKLRWKDLPGAIRPVDPNTGQSYYDDATWSKLRLSSKNHIDVPILVGDTVIHVLASHPTPPVFDGPEDRNGARNHDEIEFWNHYLSDDDTADTWLIDDDGRAGPLDADASFVVMGDLNADPIDGSGRREAIIRLLNHPRTRDVQQNKTADFGRNGLMRVDFVLPSKDLHVIDSGVFWPTGDAPQSTWIKASDHRLVWIDVKR</sequence>
<dbReference type="Pfam" id="PF03372">
    <property type="entry name" value="Exo_endo_phos"/>
    <property type="match status" value="1"/>
</dbReference>
<reference evidence="3 4" key="1">
    <citation type="submission" date="2019-03" db="EMBL/GenBank/DDBJ databases">
        <title>Deep-cultivation of Planctomycetes and their phenomic and genomic characterization uncovers novel biology.</title>
        <authorList>
            <person name="Wiegand S."/>
            <person name="Jogler M."/>
            <person name="Boedeker C."/>
            <person name="Pinto D."/>
            <person name="Vollmers J."/>
            <person name="Rivas-Marin E."/>
            <person name="Kohn T."/>
            <person name="Peeters S.H."/>
            <person name="Heuer A."/>
            <person name="Rast P."/>
            <person name="Oberbeckmann S."/>
            <person name="Bunk B."/>
            <person name="Jeske O."/>
            <person name="Meyerdierks A."/>
            <person name="Storesund J.E."/>
            <person name="Kallscheuer N."/>
            <person name="Luecker S."/>
            <person name="Lage O.M."/>
            <person name="Pohl T."/>
            <person name="Merkel B.J."/>
            <person name="Hornburger P."/>
            <person name="Mueller R.-W."/>
            <person name="Bruemmer F."/>
            <person name="Labrenz M."/>
            <person name="Spormann A.M."/>
            <person name="Op den Camp H."/>
            <person name="Overmann J."/>
            <person name="Amann R."/>
            <person name="Jetten M.S.M."/>
            <person name="Mascher T."/>
            <person name="Medema M.H."/>
            <person name="Devos D.P."/>
            <person name="Kaster A.-K."/>
            <person name="Ovreas L."/>
            <person name="Rohde M."/>
            <person name="Galperin M.Y."/>
            <person name="Jogler C."/>
        </authorList>
    </citation>
    <scope>NUCLEOTIDE SEQUENCE [LARGE SCALE GENOMIC DNA]</scope>
    <source>
        <strain evidence="3 4">Enr13</strain>
    </source>
</reference>
<organism evidence="3 4">
    <name type="scientific">Stieleria neptunia</name>
    <dbReference type="NCBI Taxonomy" id="2527979"/>
    <lineage>
        <taxon>Bacteria</taxon>
        <taxon>Pseudomonadati</taxon>
        <taxon>Planctomycetota</taxon>
        <taxon>Planctomycetia</taxon>
        <taxon>Pirellulales</taxon>
        <taxon>Pirellulaceae</taxon>
        <taxon>Stieleria</taxon>
    </lineage>
</organism>
<feature type="chain" id="PRO_5021915656" description="Endonuclease/exonuclease/phosphatase domain-containing protein" evidence="1">
    <location>
        <begin position="31"/>
        <end position="385"/>
    </location>
</feature>
<evidence type="ECO:0000259" key="2">
    <source>
        <dbReference type="Pfam" id="PF03372"/>
    </source>
</evidence>
<dbReference type="AlphaFoldDB" id="A0A518HK31"/>
<evidence type="ECO:0000313" key="3">
    <source>
        <dbReference type="EMBL" id="QDV41217.1"/>
    </source>
</evidence>
<dbReference type="EMBL" id="CP037423">
    <property type="protein sequence ID" value="QDV41217.1"/>
    <property type="molecule type" value="Genomic_DNA"/>
</dbReference>
<dbReference type="GO" id="GO:0003824">
    <property type="term" value="F:catalytic activity"/>
    <property type="evidence" value="ECO:0007669"/>
    <property type="project" value="InterPro"/>
</dbReference>
<dbReference type="SUPFAM" id="SSF56219">
    <property type="entry name" value="DNase I-like"/>
    <property type="match status" value="1"/>
</dbReference>
<evidence type="ECO:0000313" key="4">
    <source>
        <dbReference type="Proteomes" id="UP000319004"/>
    </source>
</evidence>
<dbReference type="KEGG" id="snep:Enr13x_10550"/>
<dbReference type="Gene3D" id="3.60.10.10">
    <property type="entry name" value="Endonuclease/exonuclease/phosphatase"/>
    <property type="match status" value="1"/>
</dbReference>
<evidence type="ECO:0000256" key="1">
    <source>
        <dbReference type="SAM" id="SignalP"/>
    </source>
</evidence>
<dbReference type="InterPro" id="IPR036691">
    <property type="entry name" value="Endo/exonu/phosph_ase_sf"/>
</dbReference>
<proteinExistence type="predicted"/>
<keyword evidence="1" id="KW-0732">Signal</keyword>